<evidence type="ECO:0000313" key="25">
    <source>
        <dbReference type="Proteomes" id="UP000015453"/>
    </source>
</evidence>
<comment type="caution">
    <text evidence="24">The sequence shown here is derived from an EMBL/GenBank/DDBJ whole genome shotgun (WGS) entry which is preliminary data.</text>
</comment>
<feature type="active site" description="Proton acceptor" evidence="17">
    <location>
        <position position="66"/>
    </location>
</feature>
<evidence type="ECO:0000256" key="14">
    <source>
        <dbReference type="ARBA" id="ARBA00023157"/>
    </source>
</evidence>
<evidence type="ECO:0000256" key="17">
    <source>
        <dbReference type="PIRSR" id="PIRSR600823-1"/>
    </source>
</evidence>
<keyword evidence="6 22" id="KW-0964">Secreted</keyword>
<evidence type="ECO:0000256" key="2">
    <source>
        <dbReference type="ARBA" id="ARBA00002322"/>
    </source>
</evidence>
<dbReference type="PRINTS" id="PR00461">
    <property type="entry name" value="PLPEROXIDASE"/>
</dbReference>
<keyword evidence="13 19" id="KW-0408">Iron</keyword>
<feature type="domain" description="Plant heme peroxidase family profile" evidence="23">
    <location>
        <begin position="25"/>
        <end position="326"/>
    </location>
</feature>
<feature type="disulfide bond" evidence="21">
    <location>
        <begin position="35"/>
        <end position="114"/>
    </location>
</feature>
<dbReference type="CDD" id="cd00693">
    <property type="entry name" value="secretory_peroxidase"/>
    <property type="match status" value="1"/>
</dbReference>
<evidence type="ECO:0000256" key="20">
    <source>
        <dbReference type="PIRSR" id="PIRSR600823-4"/>
    </source>
</evidence>
<keyword evidence="9 19" id="KW-0479">Metal-binding</keyword>
<feature type="binding site" evidence="19">
    <location>
        <position position="67"/>
    </location>
    <ligand>
        <name>Ca(2+)</name>
        <dbReference type="ChEBI" id="CHEBI:29108"/>
        <label>1</label>
    </ligand>
</feature>
<feature type="binding site" evidence="19">
    <location>
        <position position="70"/>
    </location>
    <ligand>
        <name>Ca(2+)</name>
        <dbReference type="ChEBI" id="CHEBI:29108"/>
        <label>1</label>
    </ligand>
</feature>
<dbReference type="PANTHER" id="PTHR31235">
    <property type="entry name" value="PEROXIDASE 25-RELATED"/>
    <property type="match status" value="1"/>
</dbReference>
<name>S8CWJ5_9LAMI</name>
<keyword evidence="11 19" id="KW-0106">Calcium</keyword>
<dbReference type="Gene3D" id="1.10.520.10">
    <property type="match status" value="1"/>
</dbReference>
<sequence>MAMQKKKLFFLGLSLSSLLLHGDGQLSANYYAQSCPNLQTLVCNEVTQILAADSTMAPALIRLHFHDCFVRGCDGSVLLNSTANNTAEKAAIPNLTLRGFAQIDQIKTAVEGQCPGVVSCADILALAAQCCVAEVDGYAWDVLLGRRDGTESFASEALTNLPSPFTDQATQLISLFNSKGLSTQDLVVLSGAHSIGVGHCPTFSNRLYNFSNTSSVDPLLNPQYAQVLQGYCPPGDTTTAVTMNPEPSPRFGVQYFEGLTQNKGLFQSDASLLTFSATNSYVQSLSSPSDNGAFLCQFAASMGNMGSIGVLTGTQGEIRKICAAIN</sequence>
<comment type="cofactor">
    <cofactor evidence="19 22">
        <name>Ca(2+)</name>
        <dbReference type="ChEBI" id="CHEBI:29108"/>
    </cofactor>
    <text evidence="19 22">Binds 2 calcium ions per subunit.</text>
</comment>
<comment type="function">
    <text evidence="2">Removal of H(2)O(2), oxidation of toxic reductants, biosynthesis and degradation of lignin, suberization, auxin catabolism, response to environmental stresses such as wounding, pathogen attack and oxidative stress. These functions might be dependent on each isozyme/isoform in each plant tissue.</text>
</comment>
<evidence type="ECO:0000256" key="22">
    <source>
        <dbReference type="RuleBase" id="RU362060"/>
    </source>
</evidence>
<dbReference type="GO" id="GO:0046872">
    <property type="term" value="F:metal ion binding"/>
    <property type="evidence" value="ECO:0007669"/>
    <property type="project" value="UniProtKB-UniRule"/>
</dbReference>
<dbReference type="GO" id="GO:0140825">
    <property type="term" value="F:lactoperoxidase activity"/>
    <property type="evidence" value="ECO:0007669"/>
    <property type="project" value="UniProtKB-EC"/>
</dbReference>
<dbReference type="Pfam" id="PF00141">
    <property type="entry name" value="peroxidase"/>
    <property type="match status" value="1"/>
</dbReference>
<comment type="catalytic activity">
    <reaction evidence="1 22">
        <text>2 a phenolic donor + H2O2 = 2 a phenolic radical donor + 2 H2O</text>
        <dbReference type="Rhea" id="RHEA:56136"/>
        <dbReference type="ChEBI" id="CHEBI:15377"/>
        <dbReference type="ChEBI" id="CHEBI:16240"/>
        <dbReference type="ChEBI" id="CHEBI:139520"/>
        <dbReference type="ChEBI" id="CHEBI:139521"/>
        <dbReference type="EC" id="1.11.1.7"/>
    </reaction>
</comment>
<evidence type="ECO:0000256" key="6">
    <source>
        <dbReference type="ARBA" id="ARBA00022525"/>
    </source>
</evidence>
<evidence type="ECO:0000256" key="10">
    <source>
        <dbReference type="ARBA" id="ARBA00022729"/>
    </source>
</evidence>
<dbReference type="GO" id="GO:0020037">
    <property type="term" value="F:heme binding"/>
    <property type="evidence" value="ECO:0007669"/>
    <property type="project" value="UniProtKB-UniRule"/>
</dbReference>
<protein>
    <recommendedName>
        <fullName evidence="5 22">Peroxidase</fullName>
        <ecNumber evidence="5 22">1.11.1.7</ecNumber>
    </recommendedName>
</protein>
<evidence type="ECO:0000256" key="4">
    <source>
        <dbReference type="ARBA" id="ARBA00006873"/>
    </source>
</evidence>
<feature type="binding site" evidence="18">
    <location>
        <position position="162"/>
    </location>
    <ligand>
        <name>substrate</name>
    </ligand>
</feature>
<evidence type="ECO:0000256" key="9">
    <source>
        <dbReference type="ARBA" id="ARBA00022723"/>
    </source>
</evidence>
<reference evidence="24 25" key="1">
    <citation type="journal article" date="2013" name="BMC Genomics">
        <title>The miniature genome of a carnivorous plant Genlisea aurea contains a low number of genes and short non-coding sequences.</title>
        <authorList>
            <person name="Leushkin E.V."/>
            <person name="Sutormin R.A."/>
            <person name="Nabieva E.R."/>
            <person name="Penin A.A."/>
            <person name="Kondrashov A.S."/>
            <person name="Logacheva M.D."/>
        </authorList>
    </citation>
    <scope>NUCLEOTIDE SEQUENCE [LARGE SCALE GENOMIC DNA]</scope>
</reference>
<feature type="disulfide bond" evidence="21">
    <location>
        <begin position="200"/>
        <end position="232"/>
    </location>
</feature>
<dbReference type="AlphaFoldDB" id="S8CWJ5"/>
<feature type="binding site" evidence="19">
    <location>
        <position position="74"/>
    </location>
    <ligand>
        <name>Ca(2+)</name>
        <dbReference type="ChEBI" id="CHEBI:29108"/>
        <label>1</label>
    </ligand>
</feature>
<feature type="binding site" evidence="19">
    <location>
        <position position="88"/>
    </location>
    <ligand>
        <name>Ca(2+)</name>
        <dbReference type="ChEBI" id="CHEBI:29108"/>
        <label>1</label>
    </ligand>
</feature>
<feature type="binding site" evidence="19">
    <location>
        <position position="76"/>
    </location>
    <ligand>
        <name>Ca(2+)</name>
        <dbReference type="ChEBI" id="CHEBI:29108"/>
        <label>1</label>
    </ligand>
</feature>
<organism evidence="24 25">
    <name type="scientific">Genlisea aurea</name>
    <dbReference type="NCBI Taxonomy" id="192259"/>
    <lineage>
        <taxon>Eukaryota</taxon>
        <taxon>Viridiplantae</taxon>
        <taxon>Streptophyta</taxon>
        <taxon>Embryophyta</taxon>
        <taxon>Tracheophyta</taxon>
        <taxon>Spermatophyta</taxon>
        <taxon>Magnoliopsida</taxon>
        <taxon>eudicotyledons</taxon>
        <taxon>Gunneridae</taxon>
        <taxon>Pentapetalae</taxon>
        <taxon>asterids</taxon>
        <taxon>lamiids</taxon>
        <taxon>Lamiales</taxon>
        <taxon>Lentibulariaceae</taxon>
        <taxon>Genlisea</taxon>
    </lineage>
</organism>
<keyword evidence="8 22" id="KW-0349">Heme</keyword>
<evidence type="ECO:0000256" key="19">
    <source>
        <dbReference type="PIRSR" id="PIRSR600823-3"/>
    </source>
</evidence>
<keyword evidence="10 22" id="KW-0732">Signal</keyword>
<dbReference type="PROSITE" id="PS00435">
    <property type="entry name" value="PEROXIDASE_1"/>
    <property type="match status" value="1"/>
</dbReference>
<comment type="subcellular location">
    <subcellularLocation>
        <location evidence="3 22">Secreted</location>
    </subcellularLocation>
</comment>
<dbReference type="EC" id="1.11.1.7" evidence="5 22"/>
<feature type="disulfide bond" evidence="21">
    <location>
        <begin position="68"/>
        <end position="73"/>
    </location>
</feature>
<keyword evidence="15" id="KW-0325">Glycoprotein</keyword>
<evidence type="ECO:0000256" key="13">
    <source>
        <dbReference type="ARBA" id="ARBA00023004"/>
    </source>
</evidence>
<accession>S8CWJ5</accession>
<keyword evidence="12 22" id="KW-0560">Oxidoreductase</keyword>
<evidence type="ECO:0000256" key="18">
    <source>
        <dbReference type="PIRSR" id="PIRSR600823-2"/>
    </source>
</evidence>
<evidence type="ECO:0000256" key="15">
    <source>
        <dbReference type="ARBA" id="ARBA00023180"/>
    </source>
</evidence>
<feature type="binding site" description="axial binding residue" evidence="19">
    <location>
        <position position="193"/>
    </location>
    <ligand>
        <name>heme b</name>
        <dbReference type="ChEBI" id="CHEBI:60344"/>
    </ligand>
    <ligandPart>
        <name>Fe</name>
        <dbReference type="ChEBI" id="CHEBI:18248"/>
    </ligandPart>
</feature>
<keyword evidence="7 22" id="KW-0575">Peroxidase</keyword>
<evidence type="ECO:0000256" key="1">
    <source>
        <dbReference type="ARBA" id="ARBA00000189"/>
    </source>
</evidence>
<dbReference type="InterPro" id="IPR002016">
    <property type="entry name" value="Haem_peroxidase"/>
</dbReference>
<dbReference type="InterPro" id="IPR033905">
    <property type="entry name" value="Secretory_peroxidase"/>
</dbReference>
<dbReference type="GO" id="GO:0005576">
    <property type="term" value="C:extracellular region"/>
    <property type="evidence" value="ECO:0007669"/>
    <property type="project" value="UniProtKB-SubCell"/>
</dbReference>
<evidence type="ECO:0000313" key="24">
    <source>
        <dbReference type="EMBL" id="EPS71200.1"/>
    </source>
</evidence>
<feature type="binding site" evidence="19">
    <location>
        <position position="72"/>
    </location>
    <ligand>
        <name>Ca(2+)</name>
        <dbReference type="ChEBI" id="CHEBI:29108"/>
        <label>1</label>
    </ligand>
</feature>
<proteinExistence type="inferred from homology"/>
<dbReference type="Gene3D" id="1.10.420.10">
    <property type="entry name" value="Peroxidase, domain 2"/>
    <property type="match status" value="1"/>
</dbReference>
<dbReference type="FunFam" id="1.10.520.10:FF:000006">
    <property type="entry name" value="Peroxidase"/>
    <property type="match status" value="1"/>
</dbReference>
<evidence type="ECO:0000256" key="8">
    <source>
        <dbReference type="ARBA" id="ARBA00022617"/>
    </source>
</evidence>
<evidence type="ECO:0000256" key="3">
    <source>
        <dbReference type="ARBA" id="ARBA00004613"/>
    </source>
</evidence>
<evidence type="ECO:0000256" key="11">
    <source>
        <dbReference type="ARBA" id="ARBA00022837"/>
    </source>
</evidence>
<dbReference type="Proteomes" id="UP000015453">
    <property type="component" value="Unassembled WGS sequence"/>
</dbReference>
<dbReference type="SUPFAM" id="SSF48113">
    <property type="entry name" value="Heme-dependent peroxidases"/>
    <property type="match status" value="1"/>
</dbReference>
<keyword evidence="14 21" id="KW-1015">Disulfide bond</keyword>
<gene>
    <name evidence="24" type="ORF">M569_03558</name>
</gene>
<evidence type="ECO:0000256" key="7">
    <source>
        <dbReference type="ARBA" id="ARBA00022559"/>
    </source>
</evidence>
<dbReference type="InterPro" id="IPR010255">
    <property type="entry name" value="Haem_peroxidase_sf"/>
</dbReference>
<feature type="site" description="Transition state stabilizer" evidence="20">
    <location>
        <position position="62"/>
    </location>
</feature>
<feature type="signal peptide" evidence="22">
    <location>
        <begin position="1"/>
        <end position="24"/>
    </location>
</feature>
<feature type="disulfide bond" evidence="21">
    <location>
        <begin position="120"/>
        <end position="322"/>
    </location>
</feature>
<keyword evidence="25" id="KW-1185">Reference proteome</keyword>
<evidence type="ECO:0000259" key="23">
    <source>
        <dbReference type="PROSITE" id="PS50873"/>
    </source>
</evidence>
<dbReference type="InterPro" id="IPR019794">
    <property type="entry name" value="Peroxidases_AS"/>
</dbReference>
<dbReference type="PRINTS" id="PR00458">
    <property type="entry name" value="PEROXIDASE"/>
</dbReference>
<dbReference type="EMBL" id="AUSU01001356">
    <property type="protein sequence ID" value="EPS71200.1"/>
    <property type="molecule type" value="Genomic_DNA"/>
</dbReference>
<comment type="cofactor">
    <cofactor evidence="19 22">
        <name>heme b</name>
        <dbReference type="ChEBI" id="CHEBI:60344"/>
    </cofactor>
    <text evidence="19 22">Binds 1 heme b (iron(II)-protoporphyrin IX) group per subunit.</text>
</comment>
<dbReference type="FunFam" id="1.10.420.10:FF:000001">
    <property type="entry name" value="Peroxidase"/>
    <property type="match status" value="1"/>
</dbReference>
<evidence type="ECO:0000256" key="5">
    <source>
        <dbReference type="ARBA" id="ARBA00012313"/>
    </source>
</evidence>
<dbReference type="InterPro" id="IPR000823">
    <property type="entry name" value="Peroxidase_pln"/>
</dbReference>
<comment type="similarity">
    <text evidence="22">Belongs to the peroxidase family. Classical plant (class III) peroxidase subfamily.</text>
</comment>
<dbReference type="GO" id="GO:0042744">
    <property type="term" value="P:hydrogen peroxide catabolic process"/>
    <property type="evidence" value="ECO:0007669"/>
    <property type="project" value="UniProtKB-KW"/>
</dbReference>
<keyword evidence="16 22" id="KW-0376">Hydrogen peroxide</keyword>
<evidence type="ECO:0000256" key="16">
    <source>
        <dbReference type="ARBA" id="ARBA00023324"/>
    </source>
</evidence>
<feature type="chain" id="PRO_5005146730" description="Peroxidase" evidence="22">
    <location>
        <begin position="25"/>
        <end position="326"/>
    </location>
</feature>
<dbReference type="GO" id="GO:0006979">
    <property type="term" value="P:response to oxidative stress"/>
    <property type="evidence" value="ECO:0007669"/>
    <property type="project" value="UniProtKB-UniRule"/>
</dbReference>
<dbReference type="OrthoDB" id="2113341at2759"/>
<comment type="similarity">
    <text evidence="4">Belongs to the peroxidase family. Ascorbate peroxidase subfamily.</text>
</comment>
<evidence type="ECO:0000256" key="12">
    <source>
        <dbReference type="ARBA" id="ARBA00023002"/>
    </source>
</evidence>
<dbReference type="InterPro" id="IPR019793">
    <property type="entry name" value="Peroxidases_heam-ligand_BS"/>
</dbReference>
<dbReference type="PROSITE" id="PS50873">
    <property type="entry name" value="PEROXIDASE_4"/>
    <property type="match status" value="1"/>
</dbReference>
<evidence type="ECO:0000256" key="21">
    <source>
        <dbReference type="PIRSR" id="PIRSR600823-5"/>
    </source>
</evidence>
<dbReference type="PROSITE" id="PS00436">
    <property type="entry name" value="PEROXIDASE_2"/>
    <property type="match status" value="1"/>
</dbReference>